<proteinExistence type="inferred from homology"/>
<accession>A0A7G3ZHV1</accession>
<keyword evidence="5" id="KW-1185">Reference proteome</keyword>
<keyword evidence="2" id="KW-0647">Proteasome</keyword>
<dbReference type="GO" id="GO:0005829">
    <property type="term" value="C:cytosol"/>
    <property type="evidence" value="ECO:0007669"/>
    <property type="project" value="TreeGrafter"/>
</dbReference>
<dbReference type="Pfam" id="PF10075">
    <property type="entry name" value="CSN8_PSD8_EIF3K"/>
    <property type="match status" value="1"/>
</dbReference>
<dbReference type="GeneID" id="59326255"/>
<dbReference type="PANTHER" id="PTHR12387">
    <property type="entry name" value="26S PROTEASOME NON-ATPASE REGULATORY SUBUNIT 8"/>
    <property type="match status" value="1"/>
</dbReference>
<evidence type="ECO:0000256" key="1">
    <source>
        <dbReference type="ARBA" id="ARBA00009627"/>
    </source>
</evidence>
<dbReference type="PROSITE" id="PS50250">
    <property type="entry name" value="PCI"/>
    <property type="match status" value="1"/>
</dbReference>
<dbReference type="PANTHER" id="PTHR12387:SF0">
    <property type="entry name" value="26S PROTEASOME NON-ATPASE REGULATORY SUBUNIT 8"/>
    <property type="match status" value="1"/>
</dbReference>
<dbReference type="RefSeq" id="XP_037139761.1">
    <property type="nucleotide sequence ID" value="XM_037283865.1"/>
</dbReference>
<dbReference type="InterPro" id="IPR033464">
    <property type="entry name" value="CSN8_PSD8_EIF3K"/>
</dbReference>
<reference evidence="4 5" key="1">
    <citation type="submission" date="2020-06" db="EMBL/GenBank/DDBJ databases">
        <title>The yeast mating-type switching endonuclease HO is a domesticated member of an unorthodox homing genetic element family.</title>
        <authorList>
            <person name="Coughlan A.Y."/>
            <person name="Lombardi L."/>
            <person name="Braun-Galleani S."/>
            <person name="Martos A.R."/>
            <person name="Galeote V."/>
            <person name="Bigey F."/>
            <person name="Dequin S."/>
            <person name="Byrne K.P."/>
            <person name="Wolfe K.H."/>
        </authorList>
    </citation>
    <scope>NUCLEOTIDE SEQUENCE [LARGE SCALE GENOMIC DNA]</scope>
    <source>
        <strain evidence="4 5">CBS764</strain>
    </source>
</reference>
<comment type="similarity">
    <text evidence="1">Belongs to the proteasome subunit S14 family.</text>
</comment>
<dbReference type="InterPro" id="IPR000717">
    <property type="entry name" value="PCI_dom"/>
</dbReference>
<name>A0A7G3ZHV1_9SACH</name>
<dbReference type="EMBL" id="CP059249">
    <property type="protein sequence ID" value="QLL33087.1"/>
    <property type="molecule type" value="Genomic_DNA"/>
</dbReference>
<dbReference type="GO" id="GO:0043161">
    <property type="term" value="P:proteasome-mediated ubiquitin-dependent protein catabolic process"/>
    <property type="evidence" value="ECO:0007669"/>
    <property type="project" value="TreeGrafter"/>
</dbReference>
<dbReference type="KEGG" id="tgb:HG536_0D06100"/>
<dbReference type="GO" id="GO:0005634">
    <property type="term" value="C:nucleus"/>
    <property type="evidence" value="ECO:0007669"/>
    <property type="project" value="TreeGrafter"/>
</dbReference>
<evidence type="ECO:0000313" key="5">
    <source>
        <dbReference type="Proteomes" id="UP000515788"/>
    </source>
</evidence>
<dbReference type="GO" id="GO:0008541">
    <property type="term" value="C:proteasome regulatory particle, lid subcomplex"/>
    <property type="evidence" value="ECO:0007669"/>
    <property type="project" value="TreeGrafter"/>
</dbReference>
<dbReference type="Gene3D" id="1.25.40.990">
    <property type="match status" value="1"/>
</dbReference>
<organism evidence="4 5">
    <name type="scientific">Torulaspora globosa</name>
    <dbReference type="NCBI Taxonomy" id="48254"/>
    <lineage>
        <taxon>Eukaryota</taxon>
        <taxon>Fungi</taxon>
        <taxon>Dikarya</taxon>
        <taxon>Ascomycota</taxon>
        <taxon>Saccharomycotina</taxon>
        <taxon>Saccharomycetes</taxon>
        <taxon>Saccharomycetales</taxon>
        <taxon>Saccharomycetaceae</taxon>
        <taxon>Torulaspora</taxon>
    </lineage>
</organism>
<dbReference type="AlphaFoldDB" id="A0A7G3ZHV1"/>
<dbReference type="OrthoDB" id="8775810at2759"/>
<feature type="domain" description="PCI" evidence="3">
    <location>
        <begin position="78"/>
        <end position="250"/>
    </location>
</feature>
<sequence>MASLLDMMKSLCVAFGSQDYMSCKKLLGPIKTELIKNNLLIPDLQSKNEAYINDLAIANKFLEIGALVSIYTLDFDSFQSFFAQARVYYFCSNPRLSESENKSKLISLYLLVLLSKGEITKFHSQLEYLSRNISNLEEDELLSYPINVEKRLMEGSYRKAFDLLSSGSKVPEFDVFTETLIDAIREEIARNTEVAYESLPLVSINALLFFANEKESERFALERGWTVEHGSVYFKKEDLTDVAVEKISVIEKTLKYAINLEAIV</sequence>
<evidence type="ECO:0000313" key="4">
    <source>
        <dbReference type="EMBL" id="QLL33087.1"/>
    </source>
</evidence>
<evidence type="ECO:0000259" key="3">
    <source>
        <dbReference type="PROSITE" id="PS50250"/>
    </source>
</evidence>
<gene>
    <name evidence="4" type="ORF">HG536_0D06100</name>
</gene>
<dbReference type="InterPro" id="IPR006746">
    <property type="entry name" value="26S_Psome_Rpn12"/>
</dbReference>
<protein>
    <recommendedName>
        <fullName evidence="3">PCI domain-containing protein</fullName>
    </recommendedName>
</protein>
<dbReference type="Proteomes" id="UP000515788">
    <property type="component" value="Chromosome 4"/>
</dbReference>
<evidence type="ECO:0000256" key="2">
    <source>
        <dbReference type="ARBA" id="ARBA00022942"/>
    </source>
</evidence>